<keyword evidence="3" id="KW-1185">Reference proteome</keyword>
<reference evidence="2 3" key="1">
    <citation type="submission" date="2019-05" db="EMBL/GenBank/DDBJ databases">
        <title>Another draft genome of Portunus trituberculatus and its Hox gene families provides insights of decapod evolution.</title>
        <authorList>
            <person name="Jeong J.-H."/>
            <person name="Song I."/>
            <person name="Kim S."/>
            <person name="Choi T."/>
            <person name="Kim D."/>
            <person name="Ryu S."/>
            <person name="Kim W."/>
        </authorList>
    </citation>
    <scope>NUCLEOTIDE SEQUENCE [LARGE SCALE GENOMIC DNA]</scope>
    <source>
        <tissue evidence="2">Muscle</tissue>
    </source>
</reference>
<feature type="region of interest" description="Disordered" evidence="1">
    <location>
        <begin position="36"/>
        <end position="115"/>
    </location>
</feature>
<dbReference type="AlphaFoldDB" id="A0A5B7GUY3"/>
<comment type="caution">
    <text evidence="2">The sequence shown here is derived from an EMBL/GenBank/DDBJ whole genome shotgun (WGS) entry which is preliminary data.</text>
</comment>
<protein>
    <submittedName>
        <fullName evidence="2">Uncharacterized protein</fullName>
    </submittedName>
</protein>
<proteinExistence type="predicted"/>
<sequence length="115" mass="12527">MNEHRDKLVTGPHNFCYLQYLYKGTTAIFLHLTRGSRPGGARVRSERRRGGRRGGEVAGKGRRAAGGDRVRNTNVEVLATEARRTEECGRGARACGGRRGSASSPAAFSPAVTWR</sequence>
<dbReference type="EMBL" id="VSRR010021371">
    <property type="protein sequence ID" value="MPC63870.1"/>
    <property type="molecule type" value="Genomic_DNA"/>
</dbReference>
<feature type="compositionally biased region" description="Basic and acidic residues" evidence="1">
    <location>
        <begin position="81"/>
        <end position="90"/>
    </location>
</feature>
<dbReference type="Proteomes" id="UP000324222">
    <property type="component" value="Unassembled WGS sequence"/>
</dbReference>
<feature type="compositionally biased region" description="Low complexity" evidence="1">
    <location>
        <begin position="91"/>
        <end position="115"/>
    </location>
</feature>
<organism evidence="2 3">
    <name type="scientific">Portunus trituberculatus</name>
    <name type="common">Swimming crab</name>
    <name type="synonym">Neptunus trituberculatus</name>
    <dbReference type="NCBI Taxonomy" id="210409"/>
    <lineage>
        <taxon>Eukaryota</taxon>
        <taxon>Metazoa</taxon>
        <taxon>Ecdysozoa</taxon>
        <taxon>Arthropoda</taxon>
        <taxon>Crustacea</taxon>
        <taxon>Multicrustacea</taxon>
        <taxon>Malacostraca</taxon>
        <taxon>Eumalacostraca</taxon>
        <taxon>Eucarida</taxon>
        <taxon>Decapoda</taxon>
        <taxon>Pleocyemata</taxon>
        <taxon>Brachyura</taxon>
        <taxon>Eubrachyura</taxon>
        <taxon>Portunoidea</taxon>
        <taxon>Portunidae</taxon>
        <taxon>Portuninae</taxon>
        <taxon>Portunus</taxon>
    </lineage>
</organism>
<name>A0A5B7GUY3_PORTR</name>
<accession>A0A5B7GUY3</accession>
<evidence type="ECO:0000313" key="3">
    <source>
        <dbReference type="Proteomes" id="UP000324222"/>
    </source>
</evidence>
<evidence type="ECO:0000256" key="1">
    <source>
        <dbReference type="SAM" id="MobiDB-lite"/>
    </source>
</evidence>
<gene>
    <name evidence="2" type="ORF">E2C01_057978</name>
</gene>
<evidence type="ECO:0000313" key="2">
    <source>
        <dbReference type="EMBL" id="MPC63870.1"/>
    </source>
</evidence>